<gene>
    <name evidence="2" type="ORF">ASPSYDRAFT_51307</name>
</gene>
<feature type="signal peptide" evidence="1">
    <location>
        <begin position="1"/>
        <end position="22"/>
    </location>
</feature>
<protein>
    <submittedName>
        <fullName evidence="2">Uncharacterized protein</fullName>
    </submittedName>
</protein>
<dbReference type="GeneID" id="63764340"/>
<dbReference type="RefSeq" id="XP_040696985.1">
    <property type="nucleotide sequence ID" value="XM_040848267.1"/>
</dbReference>
<dbReference type="Proteomes" id="UP000184356">
    <property type="component" value="Unassembled WGS sequence"/>
</dbReference>
<evidence type="ECO:0000256" key="1">
    <source>
        <dbReference type="SAM" id="SignalP"/>
    </source>
</evidence>
<dbReference type="STRING" id="1036612.A0A1L9T192"/>
<name>A0A1L9T192_9EURO</name>
<keyword evidence="1" id="KW-0732">Signal</keyword>
<feature type="chain" id="PRO_5012950899" evidence="1">
    <location>
        <begin position="23"/>
        <end position="86"/>
    </location>
</feature>
<organism evidence="2 3">
    <name type="scientific">Aspergillus sydowii CBS 593.65</name>
    <dbReference type="NCBI Taxonomy" id="1036612"/>
    <lineage>
        <taxon>Eukaryota</taxon>
        <taxon>Fungi</taxon>
        <taxon>Dikarya</taxon>
        <taxon>Ascomycota</taxon>
        <taxon>Pezizomycotina</taxon>
        <taxon>Eurotiomycetes</taxon>
        <taxon>Eurotiomycetidae</taxon>
        <taxon>Eurotiales</taxon>
        <taxon>Aspergillaceae</taxon>
        <taxon>Aspergillus</taxon>
        <taxon>Aspergillus subgen. Nidulantes</taxon>
    </lineage>
</organism>
<dbReference type="VEuPathDB" id="FungiDB:ASPSYDRAFT_51307"/>
<accession>A0A1L9T192</accession>
<reference evidence="3" key="1">
    <citation type="journal article" date="2017" name="Genome Biol.">
        <title>Comparative genomics reveals high biological diversity and specific adaptations in the industrially and medically important fungal genus Aspergillus.</title>
        <authorList>
            <person name="de Vries R.P."/>
            <person name="Riley R."/>
            <person name="Wiebenga A."/>
            <person name="Aguilar-Osorio G."/>
            <person name="Amillis S."/>
            <person name="Uchima C.A."/>
            <person name="Anderluh G."/>
            <person name="Asadollahi M."/>
            <person name="Askin M."/>
            <person name="Barry K."/>
            <person name="Battaglia E."/>
            <person name="Bayram O."/>
            <person name="Benocci T."/>
            <person name="Braus-Stromeyer S.A."/>
            <person name="Caldana C."/>
            <person name="Canovas D."/>
            <person name="Cerqueira G.C."/>
            <person name="Chen F."/>
            <person name="Chen W."/>
            <person name="Choi C."/>
            <person name="Clum A."/>
            <person name="Dos Santos R.A."/>
            <person name="Damasio A.R."/>
            <person name="Diallinas G."/>
            <person name="Emri T."/>
            <person name="Fekete E."/>
            <person name="Flipphi M."/>
            <person name="Freyberg S."/>
            <person name="Gallo A."/>
            <person name="Gournas C."/>
            <person name="Habgood R."/>
            <person name="Hainaut M."/>
            <person name="Harispe M.L."/>
            <person name="Henrissat B."/>
            <person name="Hilden K.S."/>
            <person name="Hope R."/>
            <person name="Hossain A."/>
            <person name="Karabika E."/>
            <person name="Karaffa L."/>
            <person name="Karanyi Z."/>
            <person name="Krasevec N."/>
            <person name="Kuo A."/>
            <person name="Kusch H."/>
            <person name="LaButti K."/>
            <person name="Lagendijk E.L."/>
            <person name="Lapidus A."/>
            <person name="Levasseur A."/>
            <person name="Lindquist E."/>
            <person name="Lipzen A."/>
            <person name="Logrieco A.F."/>
            <person name="MacCabe A."/>
            <person name="Maekelae M.R."/>
            <person name="Malavazi I."/>
            <person name="Melin P."/>
            <person name="Meyer V."/>
            <person name="Mielnichuk N."/>
            <person name="Miskei M."/>
            <person name="Molnar A.P."/>
            <person name="Mule G."/>
            <person name="Ngan C.Y."/>
            <person name="Orejas M."/>
            <person name="Orosz E."/>
            <person name="Ouedraogo J.P."/>
            <person name="Overkamp K.M."/>
            <person name="Park H.-S."/>
            <person name="Perrone G."/>
            <person name="Piumi F."/>
            <person name="Punt P.J."/>
            <person name="Ram A.F."/>
            <person name="Ramon A."/>
            <person name="Rauscher S."/>
            <person name="Record E."/>
            <person name="Riano-Pachon D.M."/>
            <person name="Robert V."/>
            <person name="Roehrig J."/>
            <person name="Ruller R."/>
            <person name="Salamov A."/>
            <person name="Salih N.S."/>
            <person name="Samson R.A."/>
            <person name="Sandor E."/>
            <person name="Sanguinetti M."/>
            <person name="Schuetze T."/>
            <person name="Sepcic K."/>
            <person name="Shelest E."/>
            <person name="Sherlock G."/>
            <person name="Sophianopoulou V."/>
            <person name="Squina F.M."/>
            <person name="Sun H."/>
            <person name="Susca A."/>
            <person name="Todd R.B."/>
            <person name="Tsang A."/>
            <person name="Unkles S.E."/>
            <person name="van de Wiele N."/>
            <person name="van Rossen-Uffink D."/>
            <person name="Oliveira J.V."/>
            <person name="Vesth T.C."/>
            <person name="Visser J."/>
            <person name="Yu J.-H."/>
            <person name="Zhou M."/>
            <person name="Andersen M.R."/>
            <person name="Archer D.B."/>
            <person name="Baker S.E."/>
            <person name="Benoit I."/>
            <person name="Brakhage A.A."/>
            <person name="Braus G.H."/>
            <person name="Fischer R."/>
            <person name="Frisvad J.C."/>
            <person name="Goldman G.H."/>
            <person name="Houbraken J."/>
            <person name="Oakley B."/>
            <person name="Pocsi I."/>
            <person name="Scazzocchio C."/>
            <person name="Seiboth B."/>
            <person name="vanKuyk P.A."/>
            <person name="Wortman J."/>
            <person name="Dyer P.S."/>
            <person name="Grigoriev I.V."/>
        </authorList>
    </citation>
    <scope>NUCLEOTIDE SEQUENCE [LARGE SCALE GENOMIC DNA]</scope>
    <source>
        <strain evidence="3">CBS 593.65</strain>
    </source>
</reference>
<evidence type="ECO:0000313" key="3">
    <source>
        <dbReference type="Proteomes" id="UP000184356"/>
    </source>
</evidence>
<dbReference type="EMBL" id="KV878598">
    <property type="protein sequence ID" value="OJJ53179.1"/>
    <property type="molecule type" value="Genomic_DNA"/>
</dbReference>
<proteinExistence type="predicted"/>
<keyword evidence="3" id="KW-1185">Reference proteome</keyword>
<evidence type="ECO:0000313" key="2">
    <source>
        <dbReference type="EMBL" id="OJJ53179.1"/>
    </source>
</evidence>
<sequence>MFSFLYIALTAVSLLLASPTFAGPDVSQFKVGSLPGGPPLPPSWAGRLPVPGAKPGNALFFWLFEAEDAINDDNLISRFCIRRTGP</sequence>
<dbReference type="AlphaFoldDB" id="A0A1L9T192"/>